<reference evidence="2 3" key="1">
    <citation type="submission" date="2019-09" db="EMBL/GenBank/DDBJ databases">
        <title>Genome sequence and assembly of Taibaiella sp.</title>
        <authorList>
            <person name="Chhetri G."/>
        </authorList>
    </citation>
    <scope>NUCLEOTIDE SEQUENCE [LARGE SCALE GENOMIC DNA]</scope>
    <source>
        <strain evidence="2 3">KVB11</strain>
    </source>
</reference>
<comment type="caution">
    <text evidence="2">The sequence shown here is derived from an EMBL/GenBank/DDBJ whole genome shotgun (WGS) entry which is preliminary data.</text>
</comment>
<evidence type="ECO:0000313" key="2">
    <source>
        <dbReference type="EMBL" id="KAA5537117.1"/>
    </source>
</evidence>
<keyword evidence="1" id="KW-0472">Membrane</keyword>
<organism evidence="2 3">
    <name type="scientific">Taibaiella lutea</name>
    <dbReference type="NCBI Taxonomy" id="2608001"/>
    <lineage>
        <taxon>Bacteria</taxon>
        <taxon>Pseudomonadati</taxon>
        <taxon>Bacteroidota</taxon>
        <taxon>Chitinophagia</taxon>
        <taxon>Chitinophagales</taxon>
        <taxon>Chitinophagaceae</taxon>
        <taxon>Taibaiella</taxon>
    </lineage>
</organism>
<keyword evidence="3" id="KW-1185">Reference proteome</keyword>
<dbReference type="EMBL" id="VWSH01000001">
    <property type="protein sequence ID" value="KAA5537117.1"/>
    <property type="molecule type" value="Genomic_DNA"/>
</dbReference>
<dbReference type="Proteomes" id="UP000323632">
    <property type="component" value="Unassembled WGS sequence"/>
</dbReference>
<keyword evidence="1" id="KW-0812">Transmembrane</keyword>
<protein>
    <submittedName>
        <fullName evidence="2">DUF58 domain-containing protein</fullName>
    </submittedName>
</protein>
<accession>A0A5M6CPU6</accession>
<feature type="transmembrane region" description="Helical" evidence="1">
    <location>
        <begin position="33"/>
        <end position="54"/>
    </location>
</feature>
<evidence type="ECO:0000313" key="3">
    <source>
        <dbReference type="Proteomes" id="UP000323632"/>
    </source>
</evidence>
<feature type="transmembrane region" description="Helical" evidence="1">
    <location>
        <begin position="79"/>
        <end position="104"/>
    </location>
</feature>
<sequence length="474" mass="56092">MKFMLHGLIITRKFGLNMKWNSIKKRVSYYLQYFPFTLNAFILGVALWLCFQWLKPGSATAEDDATASFVPVILLIGKITLWFVTGLISFSVLSTFVCWIHFLFLSGKGYKLDIEFQPAKKGMGLWMQTLLQKARRPFLGFIKARLFYDDFKITDKFTLASNQRIKHRFWRQGVSGKSKMQLPDIKEYKLQGGFVFFEDMLQLFSLPVKQDLKSHFHNAPESITLKDNPAIPRKTEDTDTRIEQLRRVDGEYLNYKDFESGDDVRRVVWKVYAKNRELMVRVPEIFDPYASHIYCYASFHKTNDFAENDFTAEMLNYYKTRIWTVYETLSRKEFEVRFVPDQELHLPEQTNKDLFVQKLISNSHWQESRSLADYFELKYGSVLCISSMNSIEEIKEVLEQCNNEVVVYYVKLSNTFRTIAPLTWLKRVFILPPNDRLKRIRSRWILTPMRWKLVKKEKEIENILNKLDLTVVTL</sequence>
<evidence type="ECO:0000256" key="1">
    <source>
        <dbReference type="SAM" id="Phobius"/>
    </source>
</evidence>
<dbReference type="AlphaFoldDB" id="A0A5M6CPU6"/>
<name>A0A5M6CPU6_9BACT</name>
<keyword evidence="1" id="KW-1133">Transmembrane helix</keyword>
<proteinExistence type="predicted"/>
<gene>
    <name evidence="2" type="ORF">F0919_05445</name>
</gene>